<evidence type="ECO:0000259" key="2">
    <source>
        <dbReference type="Pfam" id="PF13817"/>
    </source>
</evidence>
<name>A0ABD4A2A9_9BACI</name>
<evidence type="ECO:0008006" key="5">
    <source>
        <dbReference type="Google" id="ProtNLM"/>
    </source>
</evidence>
<dbReference type="AlphaFoldDB" id="A0ABD4A2A9"/>
<accession>A0ABD4A2A9</accession>
<dbReference type="InterPro" id="IPR052344">
    <property type="entry name" value="Transposase-related"/>
</dbReference>
<dbReference type="InterPro" id="IPR039552">
    <property type="entry name" value="IS66_C"/>
</dbReference>
<organism evidence="3 4">
    <name type="scientific">Caldibacillus thermoamylovorans</name>
    <dbReference type="NCBI Taxonomy" id="35841"/>
    <lineage>
        <taxon>Bacteria</taxon>
        <taxon>Bacillati</taxon>
        <taxon>Bacillota</taxon>
        <taxon>Bacilli</taxon>
        <taxon>Bacillales</taxon>
        <taxon>Bacillaceae</taxon>
        <taxon>Caldibacillus</taxon>
    </lineage>
</organism>
<evidence type="ECO:0000313" key="3">
    <source>
        <dbReference type="EMBL" id="KIO70397.1"/>
    </source>
</evidence>
<dbReference type="Pfam" id="PF13817">
    <property type="entry name" value="DDE_Tnp_IS66_C"/>
    <property type="match status" value="1"/>
</dbReference>
<dbReference type="Proteomes" id="UP000032076">
    <property type="component" value="Unassembled WGS sequence"/>
</dbReference>
<evidence type="ECO:0000259" key="1">
    <source>
        <dbReference type="Pfam" id="PF03050"/>
    </source>
</evidence>
<reference evidence="3 4" key="1">
    <citation type="submission" date="2015-01" db="EMBL/GenBank/DDBJ databases">
        <title>Draft Genome Sequences of Four Bacillus thermoamylovorans Strains, Isolated From Food Products.</title>
        <authorList>
            <person name="Krawcyk A.O."/>
            <person name="Berendsen E.M."/>
            <person name="Eijlander R.T."/>
            <person name="de Jong A."/>
            <person name="Wells-Bennik M."/>
            <person name="Kuipers O.P."/>
        </authorList>
    </citation>
    <scope>NUCLEOTIDE SEQUENCE [LARGE SCALE GENOMIC DNA]</scope>
    <source>
        <strain evidence="3 4">B4167</strain>
    </source>
</reference>
<sequence length="95" mass="10683">MDDGRIEIDNNPAENAIRPNVIGRKNWLFSVSEAGAKANAICLSIAETAKANGVDFYQYLVKLLRDLPNLDIHRNPEIINNYLPWSKTIQAECVK</sequence>
<gene>
    <name evidence="3" type="ORF">B4167_3873</name>
</gene>
<feature type="domain" description="Transposase IS66 central" evidence="1">
    <location>
        <begin position="1"/>
        <end position="37"/>
    </location>
</feature>
<evidence type="ECO:0000313" key="4">
    <source>
        <dbReference type="Proteomes" id="UP000032076"/>
    </source>
</evidence>
<proteinExistence type="predicted"/>
<dbReference type="Pfam" id="PF03050">
    <property type="entry name" value="DDE_Tnp_IS66"/>
    <property type="match status" value="1"/>
</dbReference>
<dbReference type="PANTHER" id="PTHR33678">
    <property type="entry name" value="BLL1576 PROTEIN"/>
    <property type="match status" value="1"/>
</dbReference>
<protein>
    <recommendedName>
        <fullName evidence="5">Transposase</fullName>
    </recommendedName>
</protein>
<dbReference type="PANTHER" id="PTHR33678:SF1">
    <property type="entry name" value="BLL1576 PROTEIN"/>
    <property type="match status" value="1"/>
</dbReference>
<comment type="caution">
    <text evidence="3">The sequence shown here is derived from an EMBL/GenBank/DDBJ whole genome shotgun (WGS) entry which is preliminary data.</text>
</comment>
<dbReference type="InterPro" id="IPR004291">
    <property type="entry name" value="Transposase_IS66_central"/>
</dbReference>
<dbReference type="EMBL" id="JXLU01000145">
    <property type="protein sequence ID" value="KIO70397.1"/>
    <property type="molecule type" value="Genomic_DNA"/>
</dbReference>
<feature type="domain" description="Transposase IS66 C-terminal" evidence="2">
    <location>
        <begin position="44"/>
        <end position="85"/>
    </location>
</feature>